<keyword evidence="4" id="KW-0175">Coiled coil</keyword>
<dbReference type="GO" id="GO:0051666">
    <property type="term" value="P:actin cortical patch localization"/>
    <property type="evidence" value="ECO:0007669"/>
    <property type="project" value="InterPro"/>
</dbReference>
<evidence type="ECO:0000256" key="2">
    <source>
        <dbReference type="ARBA" id="ARBA00022490"/>
    </source>
</evidence>
<feature type="compositionally biased region" description="Polar residues" evidence="5">
    <location>
        <begin position="805"/>
        <end position="814"/>
    </location>
</feature>
<dbReference type="InterPro" id="IPR027267">
    <property type="entry name" value="AH/BAR_dom_sf"/>
</dbReference>
<evidence type="ECO:0000313" key="9">
    <source>
        <dbReference type="Proteomes" id="UP000789508"/>
    </source>
</evidence>
<comment type="subcellular location">
    <subcellularLocation>
        <location evidence="1">Cytoplasm</location>
        <location evidence="1">Cytoskeleton</location>
    </subcellularLocation>
</comment>
<feature type="compositionally biased region" description="Basic and acidic residues" evidence="5">
    <location>
        <begin position="91"/>
        <end position="106"/>
    </location>
</feature>
<dbReference type="FunFam" id="1.20.1270.60:FF:000014">
    <property type="entry name" value="Protein hob3, variant"/>
    <property type="match status" value="1"/>
</dbReference>
<dbReference type="SMART" id="SM00721">
    <property type="entry name" value="BAR"/>
    <property type="match status" value="1"/>
</dbReference>
<feature type="compositionally biased region" description="Basic residues" evidence="5">
    <location>
        <begin position="1"/>
        <end position="10"/>
    </location>
</feature>
<dbReference type="InterPro" id="IPR004148">
    <property type="entry name" value="BAR_dom"/>
</dbReference>
<feature type="region of interest" description="Disordered" evidence="5">
    <location>
        <begin position="221"/>
        <end position="251"/>
    </location>
</feature>
<organism evidence="8 9">
    <name type="scientific">Ambispora leptoticha</name>
    <dbReference type="NCBI Taxonomy" id="144679"/>
    <lineage>
        <taxon>Eukaryota</taxon>
        <taxon>Fungi</taxon>
        <taxon>Fungi incertae sedis</taxon>
        <taxon>Mucoromycota</taxon>
        <taxon>Glomeromycotina</taxon>
        <taxon>Glomeromycetes</taxon>
        <taxon>Archaeosporales</taxon>
        <taxon>Ambisporaceae</taxon>
        <taxon>Ambispora</taxon>
    </lineage>
</organism>
<keyword evidence="2" id="KW-0963">Cytoplasm</keyword>
<dbReference type="PANTHER" id="PTHR47174:SF3">
    <property type="entry name" value="BRIDGING INTEGRATOR 3"/>
    <property type="match status" value="1"/>
</dbReference>
<feature type="compositionally biased region" description="Low complexity" evidence="5">
    <location>
        <begin position="228"/>
        <end position="243"/>
    </location>
</feature>
<dbReference type="Gene3D" id="1.20.1270.60">
    <property type="entry name" value="Arfaptin homology (AH) domain/BAR domain"/>
    <property type="match status" value="1"/>
</dbReference>
<feature type="region of interest" description="Disordered" evidence="5">
    <location>
        <begin position="471"/>
        <end position="596"/>
    </location>
</feature>
<feature type="region of interest" description="Disordered" evidence="5">
    <location>
        <begin position="1"/>
        <end position="57"/>
    </location>
</feature>
<dbReference type="Proteomes" id="UP000789508">
    <property type="component" value="Unassembled WGS sequence"/>
</dbReference>
<evidence type="ECO:0000256" key="1">
    <source>
        <dbReference type="ARBA" id="ARBA00004245"/>
    </source>
</evidence>
<dbReference type="OrthoDB" id="446293at2759"/>
<dbReference type="GO" id="GO:0031097">
    <property type="term" value="C:medial cortex"/>
    <property type="evidence" value="ECO:0007669"/>
    <property type="project" value="TreeGrafter"/>
</dbReference>
<feature type="region of interest" description="Disordered" evidence="5">
    <location>
        <begin position="411"/>
        <end position="458"/>
    </location>
</feature>
<feature type="compositionally biased region" description="Low complexity" evidence="5">
    <location>
        <begin position="856"/>
        <end position="870"/>
    </location>
</feature>
<dbReference type="GO" id="GO:0043332">
    <property type="term" value="C:mating projection tip"/>
    <property type="evidence" value="ECO:0007669"/>
    <property type="project" value="TreeGrafter"/>
</dbReference>
<evidence type="ECO:0000256" key="3">
    <source>
        <dbReference type="ARBA" id="ARBA00023212"/>
    </source>
</evidence>
<dbReference type="GO" id="GO:1990528">
    <property type="term" value="C:Rvs161p-Rvs167p complex"/>
    <property type="evidence" value="ECO:0007669"/>
    <property type="project" value="TreeGrafter"/>
</dbReference>
<keyword evidence="6" id="KW-1133">Transmembrane helix</keyword>
<dbReference type="EMBL" id="CAJVPS010001011">
    <property type="protein sequence ID" value="CAG8519980.1"/>
    <property type="molecule type" value="Genomic_DNA"/>
</dbReference>
<feature type="compositionally biased region" description="Polar residues" evidence="5">
    <location>
        <begin position="411"/>
        <end position="429"/>
    </location>
</feature>
<dbReference type="PROSITE" id="PS51021">
    <property type="entry name" value="BAR"/>
    <property type="match status" value="1"/>
</dbReference>
<evidence type="ECO:0000256" key="6">
    <source>
        <dbReference type="SAM" id="Phobius"/>
    </source>
</evidence>
<feature type="compositionally biased region" description="Basic and acidic residues" evidence="5">
    <location>
        <begin position="763"/>
        <end position="774"/>
    </location>
</feature>
<dbReference type="Pfam" id="PF03114">
    <property type="entry name" value="BAR"/>
    <property type="match status" value="1"/>
</dbReference>
<feature type="compositionally biased region" description="Low complexity" evidence="5">
    <location>
        <begin position="430"/>
        <end position="441"/>
    </location>
</feature>
<dbReference type="GO" id="GO:0015629">
    <property type="term" value="C:actin cytoskeleton"/>
    <property type="evidence" value="ECO:0007669"/>
    <property type="project" value="TreeGrafter"/>
</dbReference>
<keyword evidence="9" id="KW-1185">Reference proteome</keyword>
<feature type="compositionally biased region" description="Low complexity" evidence="5">
    <location>
        <begin position="18"/>
        <end position="31"/>
    </location>
</feature>
<keyword evidence="6" id="KW-0472">Membrane</keyword>
<evidence type="ECO:0000313" key="8">
    <source>
        <dbReference type="EMBL" id="CAG8519980.1"/>
    </source>
</evidence>
<dbReference type="SUPFAM" id="SSF103657">
    <property type="entry name" value="BAR/IMD domain-like"/>
    <property type="match status" value="1"/>
</dbReference>
<keyword evidence="3" id="KW-0206">Cytoskeleton</keyword>
<feature type="compositionally biased region" description="Low complexity" evidence="5">
    <location>
        <begin position="288"/>
        <end position="298"/>
    </location>
</feature>
<feature type="compositionally biased region" description="Low complexity" evidence="5">
    <location>
        <begin position="307"/>
        <end position="321"/>
    </location>
</feature>
<evidence type="ECO:0000259" key="7">
    <source>
        <dbReference type="PROSITE" id="PS51021"/>
    </source>
</evidence>
<dbReference type="PANTHER" id="PTHR47174">
    <property type="entry name" value="BRIDGING INTEGRATOR 3"/>
    <property type="match status" value="1"/>
</dbReference>
<feature type="region of interest" description="Disordered" evidence="5">
    <location>
        <begin position="91"/>
        <end position="165"/>
    </location>
</feature>
<feature type="domain" description="BAR" evidence="7">
    <location>
        <begin position="927"/>
        <end position="1146"/>
    </location>
</feature>
<feature type="region of interest" description="Disordered" evidence="5">
    <location>
        <begin position="278"/>
        <end position="345"/>
    </location>
</feature>
<sequence length="1163" mass="128095">MSNSKRVQKRAAKDTDSQKSTTTTTSKSTSSPNGSNNKDAAAITSNDVTVQKTSSSSNSLGAGAYIGIGLGILVAIGLAGFFLRKKINRRKDSEDKEWNRNPDESQTRSLDFSKTPAYNDVSGLNSSAYSKQAPQYASDSSNYTPQMTQTKNVNSSTKDDTSNYNVASSGGATWDYLYGTNESDKEKSADVSNEKPTQSTFSKQWLTDLPLLNQHNSITSNSRFSDLSSNNNSRPISPISNNSGARLLSPKKTDSDTFSYYNENRESLQNVLQSDDAFSSVPLDDKPPTSSSSQSSQTKSKKDKRISSPLLPTFSSLSSQFESKKSKRISSPLRPTSSLSPKDDKKLFLRLSKDLEKEKPDRSSFVEHMEMMLQNFGASKTTLNMPEFAQKRPDSHPLEGLEDILAQFTPTDQSSKATTQQTNNSSGAVNTTPQTPNPTHNRNSRLIRNTPSPSPINIPEARIFIKKDEAPLDPIPQSNPSSPPVVKSSGISTPPSVLSLSPKDKTASQESKSSPLKPISTLPSIENTILKKSLTEEPSTISDAQDKKEPKNTESKSPVSNNLNKTLSSSSEKNLTVNLKPTESVSPPISPTFIGKKPKKAVGIVNDRVKKFENEAKSAAKTPVPIKRSSIQMSPFIKEATSISAKRSSTQMNQPGKEPTPIPIKRSSIQIPATFSKDVNSKPLGDSPLRGSVSSKTSSRPASPISPIKQNATKIEEIKANLTGVKKSEEKNEQESLPSISVTPSNRESVAPITVKNLPNNNNDKEPDSARDSESELSNIQVAVKVNVARKQVASFSAVKDSNQDSENNFSAPSTPKFGVSNDKNQDNFSAPSTPKFDAAAEMSDDNDSIYVDPESNTSSARSSLSSGKSATTLVANTNSAPKDSAPETYRSSTLSLFDLYGSSEDNYRKSQQSGFKKTLNRTGTTIMQRTGAIEKTVDREFDEEERRIKNLQQKSEKLHKEAKGYLDSVRAMTAAQIRIAETIDNFYEDSDNALVGAKYKKAVEKLDTECRNFMDEPYRQTVLDPLGRFCAYFPDINESIKRRHKKLLDYDAMRSKVRKLVEKPSDDPTKLPRVEQQAETARETYESLNSKLLEELPQLIDLRVDYIDPTFEAFVKIQLKFCQESYEQLDALQQYFPEDRHHDGQIEEVLQQMRDLAICGMG</sequence>
<evidence type="ECO:0000256" key="5">
    <source>
        <dbReference type="SAM" id="MobiDB-lite"/>
    </source>
</evidence>
<feature type="compositionally biased region" description="Polar residues" evidence="5">
    <location>
        <begin position="641"/>
        <end position="654"/>
    </location>
</feature>
<evidence type="ECO:0000256" key="4">
    <source>
        <dbReference type="SAM" id="Coils"/>
    </source>
</evidence>
<feature type="compositionally biased region" description="Basic and acidic residues" evidence="5">
    <location>
        <begin position="544"/>
        <end position="554"/>
    </location>
</feature>
<accession>A0A9N9A6Y6</accession>
<gene>
    <name evidence="8" type="ORF">ALEPTO_LOCUS4414</name>
</gene>
<feature type="compositionally biased region" description="Low complexity" evidence="5">
    <location>
        <begin position="475"/>
        <end position="492"/>
    </location>
</feature>
<feature type="transmembrane region" description="Helical" evidence="6">
    <location>
        <begin position="62"/>
        <end position="83"/>
    </location>
</feature>
<comment type="caution">
    <text evidence="8">The sequence shown here is derived from an EMBL/GenBank/DDBJ whole genome shotgun (WGS) entry which is preliminary data.</text>
</comment>
<feature type="compositionally biased region" description="Polar residues" evidence="5">
    <location>
        <begin position="122"/>
        <end position="165"/>
    </location>
</feature>
<feature type="compositionally biased region" description="Polar residues" evidence="5">
    <location>
        <begin position="32"/>
        <end position="57"/>
    </location>
</feature>
<feature type="compositionally biased region" description="Low complexity" evidence="5">
    <location>
        <begin position="330"/>
        <end position="340"/>
    </location>
</feature>
<dbReference type="GO" id="GO:0006897">
    <property type="term" value="P:endocytosis"/>
    <property type="evidence" value="ECO:0007669"/>
    <property type="project" value="InterPro"/>
</dbReference>
<feature type="region of interest" description="Disordered" evidence="5">
    <location>
        <begin position="797"/>
        <end position="870"/>
    </location>
</feature>
<feature type="compositionally biased region" description="Polar residues" evidence="5">
    <location>
        <begin position="692"/>
        <end position="701"/>
    </location>
</feature>
<feature type="coiled-coil region" evidence="4">
    <location>
        <begin position="935"/>
        <end position="969"/>
    </location>
</feature>
<feature type="compositionally biased region" description="Polar residues" evidence="5">
    <location>
        <begin position="735"/>
        <end position="748"/>
    </location>
</feature>
<dbReference type="AlphaFoldDB" id="A0A9N9A6Y6"/>
<name>A0A9N9A6Y6_9GLOM</name>
<reference evidence="8" key="1">
    <citation type="submission" date="2021-06" db="EMBL/GenBank/DDBJ databases">
        <authorList>
            <person name="Kallberg Y."/>
            <person name="Tangrot J."/>
            <person name="Rosling A."/>
        </authorList>
    </citation>
    <scope>NUCLEOTIDE SEQUENCE</scope>
    <source>
        <strain evidence="8">FL130A</strain>
    </source>
</reference>
<feature type="compositionally biased region" description="Polar residues" evidence="5">
    <location>
        <begin position="577"/>
        <end position="587"/>
    </location>
</feature>
<keyword evidence="6" id="KW-0812">Transmembrane</keyword>
<dbReference type="GO" id="GO:0008289">
    <property type="term" value="F:lipid binding"/>
    <property type="evidence" value="ECO:0007669"/>
    <property type="project" value="TreeGrafter"/>
</dbReference>
<dbReference type="InterPro" id="IPR046982">
    <property type="entry name" value="BIN3/RVS161-like"/>
</dbReference>
<dbReference type="GO" id="GO:0097320">
    <property type="term" value="P:plasma membrane tubulation"/>
    <property type="evidence" value="ECO:0007669"/>
    <property type="project" value="TreeGrafter"/>
</dbReference>
<feature type="region of interest" description="Disordered" evidence="5">
    <location>
        <begin position="616"/>
        <end position="777"/>
    </location>
</feature>
<feature type="compositionally biased region" description="Low complexity" evidence="5">
    <location>
        <begin position="560"/>
        <end position="576"/>
    </location>
</feature>
<protein>
    <submittedName>
        <fullName evidence="8">4261_t:CDS:1</fullName>
    </submittedName>
</protein>
<proteinExistence type="predicted"/>